<reference evidence="3" key="1">
    <citation type="submission" date="2022-10" db="EMBL/GenBank/DDBJ databases">
        <authorList>
            <person name="Chen Y."/>
            <person name="Dougan E. K."/>
            <person name="Chan C."/>
            <person name="Rhodes N."/>
            <person name="Thang M."/>
        </authorList>
    </citation>
    <scope>NUCLEOTIDE SEQUENCE</scope>
</reference>
<dbReference type="AlphaFoldDB" id="A0A9P1FHH2"/>
<feature type="compositionally biased region" description="Polar residues" evidence="2">
    <location>
        <begin position="15"/>
        <end position="31"/>
    </location>
</feature>
<keyword evidence="1" id="KW-0175">Coiled coil</keyword>
<evidence type="ECO:0000313" key="3">
    <source>
        <dbReference type="EMBL" id="CAI3974077.1"/>
    </source>
</evidence>
<dbReference type="Proteomes" id="UP001152797">
    <property type="component" value="Unassembled WGS sequence"/>
</dbReference>
<dbReference type="EMBL" id="CAMXCT030000114">
    <property type="protein sequence ID" value="CAL4761389.1"/>
    <property type="molecule type" value="Genomic_DNA"/>
</dbReference>
<evidence type="ECO:0000256" key="2">
    <source>
        <dbReference type="SAM" id="MobiDB-lite"/>
    </source>
</evidence>
<accession>A0A9P1FHH2</accession>
<keyword evidence="5" id="KW-1185">Reference proteome</keyword>
<feature type="coiled-coil region" evidence="1">
    <location>
        <begin position="79"/>
        <end position="134"/>
    </location>
</feature>
<protein>
    <submittedName>
        <fullName evidence="4">Retrovirus-related Pol polyprotein from transposon TNT 1-94</fullName>
    </submittedName>
</protein>
<evidence type="ECO:0000256" key="1">
    <source>
        <dbReference type="SAM" id="Coils"/>
    </source>
</evidence>
<feature type="compositionally biased region" description="Low complexity" evidence="2">
    <location>
        <begin position="38"/>
        <end position="50"/>
    </location>
</feature>
<evidence type="ECO:0000313" key="5">
    <source>
        <dbReference type="Proteomes" id="UP001152797"/>
    </source>
</evidence>
<comment type="caution">
    <text evidence="3">The sequence shown here is derived from an EMBL/GenBank/DDBJ whole genome shotgun (WGS) entry which is preliminary data.</text>
</comment>
<gene>
    <name evidence="3" type="ORF">C1SCF055_LOCUS2509</name>
</gene>
<name>A0A9P1FHH2_9DINO</name>
<proteinExistence type="predicted"/>
<organism evidence="3">
    <name type="scientific">Cladocopium goreaui</name>
    <dbReference type="NCBI Taxonomy" id="2562237"/>
    <lineage>
        <taxon>Eukaryota</taxon>
        <taxon>Sar</taxon>
        <taxon>Alveolata</taxon>
        <taxon>Dinophyceae</taxon>
        <taxon>Suessiales</taxon>
        <taxon>Symbiodiniaceae</taxon>
        <taxon>Cladocopium</taxon>
    </lineage>
</organism>
<reference evidence="4 5" key="2">
    <citation type="submission" date="2024-05" db="EMBL/GenBank/DDBJ databases">
        <authorList>
            <person name="Chen Y."/>
            <person name="Shah S."/>
            <person name="Dougan E. K."/>
            <person name="Thang M."/>
            <person name="Chan C."/>
        </authorList>
    </citation>
    <scope>NUCLEOTIDE SEQUENCE [LARGE SCALE GENOMIC DNA]</scope>
</reference>
<dbReference type="EMBL" id="CAMXCT010000114">
    <property type="protein sequence ID" value="CAI3974077.1"/>
    <property type="molecule type" value="Genomic_DNA"/>
</dbReference>
<feature type="region of interest" description="Disordered" evidence="2">
    <location>
        <begin position="1"/>
        <end position="64"/>
    </location>
</feature>
<evidence type="ECO:0000313" key="4">
    <source>
        <dbReference type="EMBL" id="CAL4761389.1"/>
    </source>
</evidence>
<sequence length="723" mass="80188">MPLFGPLPGVRPPKITSNESPTRTFSAQNKTGVGRNLSGASSSVKGAAGKTPQKGRRNRSAAAVERRTLKGIAKRFEHNLKTEDTKAEQEEMMQALQNQVAQLSRQQDTLSQALQRAEQAYEQQSAVLTATRNELSAALTTKASSASVEDPNLVDSRNIPKPPVFDGKRESWERWKYVFVAWSSTVNAAYPGLFDKAEASTTPIEHATLTANEVRLSKALLTILMGYAPDSVMSMAQHGEFDVPIDETKKKTLYSVQGLALKVYGEQTPGIELDDGLRGTIRVTVTDASENVLAVDELLSKDWEKVVFGKAGAKVQTAELQPVPRRLAWHWVGETCFKLKDDAASAQAEPEAPDPHVQHGMEHAHFMEETADRPIIHPMSSPPEPSPQERAEHNLHHATYASWCPHCVAGQGRQAPHMQRHTDTPEHIVYADFMYFPSKGAEVQPGDLPEGADGGDVVTVLTAIDKDSRWPFAVVIPSKKIDDPNSYAVKSLETWLLGLGWKQFTFQTDQEPEIMKLANTVRKKMGHDKMQVRQSPRYSSQSLAEGETVNQQIAGRDRTWVSVLSEQYQVDIRNTHCLFPWIVRHVAWAMARLHVNTSRTTPFLIIKGHDFFGELLAFGECVLAKWPNMKDLAKGVPRWVHGVFVGKTEGSDEHIVLTPVGAQTFRTARRLPESSRHSLHSLESVAGLPWDTKDGSSKVQPAIVVVNAQHLSCLWSLMRNSNL</sequence>
<dbReference type="EMBL" id="CAMXCT020000114">
    <property type="protein sequence ID" value="CAL1127452.1"/>
    <property type="molecule type" value="Genomic_DNA"/>
</dbReference>